<accession>K0SLT0</accession>
<evidence type="ECO:0000313" key="1">
    <source>
        <dbReference type="EMBL" id="EJK66265.1"/>
    </source>
</evidence>
<comment type="caution">
    <text evidence="1">The sequence shown here is derived from an EMBL/GenBank/DDBJ whole genome shotgun (WGS) entry which is preliminary data.</text>
</comment>
<organism evidence="1 2">
    <name type="scientific">Thalassiosira oceanica</name>
    <name type="common">Marine diatom</name>
    <dbReference type="NCBI Taxonomy" id="159749"/>
    <lineage>
        <taxon>Eukaryota</taxon>
        <taxon>Sar</taxon>
        <taxon>Stramenopiles</taxon>
        <taxon>Ochrophyta</taxon>
        <taxon>Bacillariophyta</taxon>
        <taxon>Coscinodiscophyceae</taxon>
        <taxon>Thalassiosirophycidae</taxon>
        <taxon>Thalassiosirales</taxon>
        <taxon>Thalassiosiraceae</taxon>
        <taxon>Thalassiosira</taxon>
    </lineage>
</organism>
<gene>
    <name evidence="1" type="ORF">THAOC_12825</name>
</gene>
<name>K0SLT0_THAOC</name>
<sequence>MHHDRRPAALILLGVTTETDALHLPVLVTNLKCALECSWQDPARLHPGPGGLVLADAAALLQSKRFKIPRANWPVVAPRFEISRLGGGYLAWADPVWSIPVFLPHVPRGLYRSSGVTGVVLSDVVMILTLAFHVVNACVLQELERVGEVVGCRMLCFSTPDDLESCVEYIAVPSLRSQHRLSDGTSSMVELASCRTMRNPPRPGAGPWPIFAGGLPQNQPGRNSKGSNLVAVRTARLAGGPGPLSRYTILEPTFLHVTSSPDLVCVIRAIPV</sequence>
<dbReference type="EMBL" id="AGNL01015133">
    <property type="protein sequence ID" value="EJK66265.1"/>
    <property type="molecule type" value="Genomic_DNA"/>
</dbReference>
<proteinExistence type="predicted"/>
<dbReference type="Proteomes" id="UP000266841">
    <property type="component" value="Unassembled WGS sequence"/>
</dbReference>
<dbReference type="AlphaFoldDB" id="K0SLT0"/>
<evidence type="ECO:0000313" key="2">
    <source>
        <dbReference type="Proteomes" id="UP000266841"/>
    </source>
</evidence>
<keyword evidence="2" id="KW-1185">Reference proteome</keyword>
<reference evidence="1 2" key="1">
    <citation type="journal article" date="2012" name="Genome Biol.">
        <title>Genome and low-iron response of an oceanic diatom adapted to chronic iron limitation.</title>
        <authorList>
            <person name="Lommer M."/>
            <person name="Specht M."/>
            <person name="Roy A.S."/>
            <person name="Kraemer L."/>
            <person name="Andreson R."/>
            <person name="Gutowska M.A."/>
            <person name="Wolf J."/>
            <person name="Bergner S.V."/>
            <person name="Schilhabel M.B."/>
            <person name="Klostermeier U.C."/>
            <person name="Beiko R.G."/>
            <person name="Rosenstiel P."/>
            <person name="Hippler M."/>
            <person name="Laroche J."/>
        </authorList>
    </citation>
    <scope>NUCLEOTIDE SEQUENCE [LARGE SCALE GENOMIC DNA]</scope>
    <source>
        <strain evidence="1 2">CCMP1005</strain>
    </source>
</reference>
<protein>
    <submittedName>
        <fullName evidence="1">Uncharacterized protein</fullName>
    </submittedName>
</protein>